<protein>
    <submittedName>
        <fullName evidence="2">Uncharacterized protein</fullName>
    </submittedName>
</protein>
<dbReference type="InterPro" id="IPR015943">
    <property type="entry name" value="WD40/YVTN_repeat-like_dom_sf"/>
</dbReference>
<keyword evidence="1" id="KW-0472">Membrane</keyword>
<evidence type="ECO:0000313" key="2">
    <source>
        <dbReference type="EMBL" id="CAI9293120.1"/>
    </source>
</evidence>
<evidence type="ECO:0000256" key="1">
    <source>
        <dbReference type="SAM" id="Phobius"/>
    </source>
</evidence>
<feature type="transmembrane region" description="Helical" evidence="1">
    <location>
        <begin position="20"/>
        <end position="40"/>
    </location>
</feature>
<dbReference type="EMBL" id="OX465083">
    <property type="protein sequence ID" value="CAI9293120.1"/>
    <property type="molecule type" value="Genomic_DNA"/>
</dbReference>
<dbReference type="Proteomes" id="UP001177003">
    <property type="component" value="Chromosome 7"/>
</dbReference>
<keyword evidence="1" id="KW-0812">Transmembrane</keyword>
<name>A0AA35ZI91_LACSI</name>
<organism evidence="2 3">
    <name type="scientific">Lactuca saligna</name>
    <name type="common">Willowleaf lettuce</name>
    <dbReference type="NCBI Taxonomy" id="75948"/>
    <lineage>
        <taxon>Eukaryota</taxon>
        <taxon>Viridiplantae</taxon>
        <taxon>Streptophyta</taxon>
        <taxon>Embryophyta</taxon>
        <taxon>Tracheophyta</taxon>
        <taxon>Spermatophyta</taxon>
        <taxon>Magnoliopsida</taxon>
        <taxon>eudicotyledons</taxon>
        <taxon>Gunneridae</taxon>
        <taxon>Pentapetalae</taxon>
        <taxon>asterids</taxon>
        <taxon>campanulids</taxon>
        <taxon>Asterales</taxon>
        <taxon>Asteraceae</taxon>
        <taxon>Cichorioideae</taxon>
        <taxon>Cichorieae</taxon>
        <taxon>Lactucinae</taxon>
        <taxon>Lactuca</taxon>
    </lineage>
</organism>
<accession>A0AA35ZI91</accession>
<dbReference type="AlphaFoldDB" id="A0AA35ZI91"/>
<evidence type="ECO:0000313" key="3">
    <source>
        <dbReference type="Proteomes" id="UP001177003"/>
    </source>
</evidence>
<dbReference type="SUPFAM" id="SSF50978">
    <property type="entry name" value="WD40 repeat-like"/>
    <property type="match status" value="1"/>
</dbReference>
<feature type="transmembrane region" description="Helical" evidence="1">
    <location>
        <begin position="65"/>
        <end position="81"/>
    </location>
</feature>
<reference evidence="2" key="1">
    <citation type="submission" date="2023-04" db="EMBL/GenBank/DDBJ databases">
        <authorList>
            <person name="Vijverberg K."/>
            <person name="Xiong W."/>
            <person name="Schranz E."/>
        </authorList>
    </citation>
    <scope>NUCLEOTIDE SEQUENCE</scope>
</reference>
<proteinExistence type="predicted"/>
<keyword evidence="3" id="KW-1185">Reference proteome</keyword>
<dbReference type="InterPro" id="IPR036322">
    <property type="entry name" value="WD40_repeat_dom_sf"/>
</dbReference>
<dbReference type="Gene3D" id="2.130.10.10">
    <property type="entry name" value="YVTN repeat-like/Quinoprotein amine dehydrogenase"/>
    <property type="match status" value="1"/>
</dbReference>
<keyword evidence="1" id="KW-1133">Transmembrane helix</keyword>
<sequence>MVISSNVYYHPSFVNLSGYTLDLFLIPFGFMLGWYLAIAFSDSTVKIWNVDGFTLEKTLVGHQRWVWDWVFSMVLISLQGFDLASLSGNFFRFCKRDLTNFQIKQCRNSCVLVAKDSFCEIRKCDVSFLAGFSGSKAPIPAHVLYVGTLDACMTLACVLWWCAYPERPNARRGPMPGGAQSLYGML</sequence>
<gene>
    <name evidence="2" type="ORF">LSALG_LOCUS32152</name>
</gene>